<dbReference type="CDD" id="cd04301">
    <property type="entry name" value="NAT_SF"/>
    <property type="match status" value="1"/>
</dbReference>
<dbReference type="RefSeq" id="WP_037301364.1">
    <property type="nucleotide sequence ID" value="NZ_ATAX01000036.1"/>
</dbReference>
<dbReference type="SUPFAM" id="SSF55729">
    <property type="entry name" value="Acyl-CoA N-acyltransferases (Nat)"/>
    <property type="match status" value="1"/>
</dbReference>
<dbReference type="InterPro" id="IPR000182">
    <property type="entry name" value="GNAT_dom"/>
</dbReference>
<dbReference type="AlphaFoldDB" id="W7UVF9"/>
<protein>
    <recommendedName>
        <fullName evidence="3">N-acetyltransferase domain-containing protein</fullName>
    </recommendedName>
</protein>
<gene>
    <name evidence="4" type="ORF">RF007C_13280</name>
</gene>
<dbReference type="PATRIC" id="fig|1341157.4.peg.3094"/>
<evidence type="ECO:0000259" key="3">
    <source>
        <dbReference type="PROSITE" id="PS51186"/>
    </source>
</evidence>
<dbReference type="Proteomes" id="UP000019365">
    <property type="component" value="Unassembled WGS sequence"/>
</dbReference>
<feature type="domain" description="N-acetyltransferase" evidence="3">
    <location>
        <begin position="2"/>
        <end position="152"/>
    </location>
</feature>
<dbReference type="InterPro" id="IPR016181">
    <property type="entry name" value="Acyl_CoA_acyltransferase"/>
</dbReference>
<comment type="caution">
    <text evidence="4">The sequence shown here is derived from an EMBL/GenBank/DDBJ whole genome shotgun (WGS) entry which is preliminary data.</text>
</comment>
<dbReference type="OrthoDB" id="9786032at2"/>
<organism evidence="4 5">
    <name type="scientific">Ruminococcus flavefaciens 007c</name>
    <dbReference type="NCBI Taxonomy" id="1341157"/>
    <lineage>
        <taxon>Bacteria</taxon>
        <taxon>Bacillati</taxon>
        <taxon>Bacillota</taxon>
        <taxon>Clostridia</taxon>
        <taxon>Eubacteriales</taxon>
        <taxon>Oscillospiraceae</taxon>
        <taxon>Ruminococcus</taxon>
    </lineage>
</organism>
<keyword evidence="5" id="KW-1185">Reference proteome</keyword>
<dbReference type="PANTHER" id="PTHR43800">
    <property type="entry name" value="PEPTIDYL-LYSINE N-ACETYLTRANSFERASE YJAB"/>
    <property type="match status" value="1"/>
</dbReference>
<evidence type="ECO:0000313" key="4">
    <source>
        <dbReference type="EMBL" id="EWM52317.1"/>
    </source>
</evidence>
<dbReference type="PANTHER" id="PTHR43800:SF1">
    <property type="entry name" value="PEPTIDYL-LYSINE N-ACETYLTRANSFERASE YJAB"/>
    <property type="match status" value="1"/>
</dbReference>
<dbReference type="GO" id="GO:0016747">
    <property type="term" value="F:acyltransferase activity, transferring groups other than amino-acyl groups"/>
    <property type="evidence" value="ECO:0007669"/>
    <property type="project" value="InterPro"/>
</dbReference>
<dbReference type="eggNOG" id="COG0456">
    <property type="taxonomic scope" value="Bacteria"/>
</dbReference>
<dbReference type="PROSITE" id="PS51186">
    <property type="entry name" value="GNAT"/>
    <property type="match status" value="1"/>
</dbReference>
<dbReference type="Gene3D" id="3.40.630.30">
    <property type="match status" value="1"/>
</dbReference>
<accession>W7UVF9</accession>
<sequence length="161" mass="18575">MCEIKKAEHSDLKEILQLQYLAYQSEADLFGSRDIPPLKQTIDEVVDEWSSGVILKMVDDKNTIIGSVRAQERDGTVYIGKLMVHPDHRHKGYGTKLLSEIEKCFPDKLYELFTSTRSIDNICLYQKLGYTIFARKAVNDELEFVYMEKGNSYEHNSDESN</sequence>
<dbReference type="Pfam" id="PF13508">
    <property type="entry name" value="Acetyltransf_7"/>
    <property type="match status" value="1"/>
</dbReference>
<reference evidence="4 5" key="1">
    <citation type="journal article" date="2014" name="PLoS ONE">
        <title>Rumen cellulosomics: divergent fiber-degrading strategies revealed by comparative genome-wide analysis of six ruminococcal strains.</title>
        <authorList>
            <person name="Dassa B."/>
            <person name="Borovok I."/>
            <person name="Ruimy-Israeli V."/>
            <person name="Lamed R."/>
            <person name="Flint H.J."/>
            <person name="Duncan S.H."/>
            <person name="Henrissat B."/>
            <person name="Coutinho P."/>
            <person name="Morrison M."/>
            <person name="Mosoni P."/>
            <person name="Yeoman C.J."/>
            <person name="White B.A."/>
            <person name="Bayer E.A."/>
        </authorList>
    </citation>
    <scope>NUCLEOTIDE SEQUENCE [LARGE SCALE GENOMIC DNA]</scope>
    <source>
        <strain evidence="4 5">007c</strain>
    </source>
</reference>
<keyword evidence="1" id="KW-0808">Transferase</keyword>
<evidence type="ECO:0000256" key="2">
    <source>
        <dbReference type="ARBA" id="ARBA00023315"/>
    </source>
</evidence>
<evidence type="ECO:0000256" key="1">
    <source>
        <dbReference type="ARBA" id="ARBA00022679"/>
    </source>
</evidence>
<keyword evidence="2" id="KW-0012">Acyltransferase</keyword>
<name>W7UVF9_RUMFL</name>
<evidence type="ECO:0000313" key="5">
    <source>
        <dbReference type="Proteomes" id="UP000019365"/>
    </source>
</evidence>
<proteinExistence type="predicted"/>
<dbReference type="EMBL" id="ATAX01000036">
    <property type="protein sequence ID" value="EWM52317.1"/>
    <property type="molecule type" value="Genomic_DNA"/>
</dbReference>